<feature type="domain" description="Fibronectin type-III" evidence="2">
    <location>
        <begin position="347"/>
        <end position="443"/>
    </location>
</feature>
<dbReference type="SUPFAM" id="SSF49265">
    <property type="entry name" value="Fibronectin type III"/>
    <property type="match status" value="1"/>
</dbReference>
<dbReference type="RefSeq" id="WP_290286441.1">
    <property type="nucleotide sequence ID" value="NZ_JAUFQN010000019.1"/>
</dbReference>
<proteinExistence type="predicted"/>
<feature type="signal peptide" evidence="1">
    <location>
        <begin position="1"/>
        <end position="22"/>
    </location>
</feature>
<name>A0ABV5GEA5_9FLAO</name>
<evidence type="ECO:0000313" key="4">
    <source>
        <dbReference type="Proteomes" id="UP001589576"/>
    </source>
</evidence>
<dbReference type="Pfam" id="PF00041">
    <property type="entry name" value="fn3"/>
    <property type="match status" value="1"/>
</dbReference>
<accession>A0ABV5GEA5</accession>
<dbReference type="InterPro" id="IPR036116">
    <property type="entry name" value="FN3_sf"/>
</dbReference>
<gene>
    <name evidence="3" type="ORF">ACFFUU_07540</name>
</gene>
<dbReference type="EMBL" id="JBHMFB010000016">
    <property type="protein sequence ID" value="MFB9089445.1"/>
    <property type="molecule type" value="Genomic_DNA"/>
</dbReference>
<evidence type="ECO:0000259" key="2">
    <source>
        <dbReference type="PROSITE" id="PS50853"/>
    </source>
</evidence>
<dbReference type="NCBIfam" id="NF033708">
    <property type="entry name" value="T9SS_Cterm_ChiA"/>
    <property type="match status" value="1"/>
</dbReference>
<dbReference type="PROSITE" id="PS50853">
    <property type="entry name" value="FN3"/>
    <property type="match status" value="1"/>
</dbReference>
<dbReference type="InterPro" id="IPR003961">
    <property type="entry name" value="FN3_dom"/>
</dbReference>
<evidence type="ECO:0000313" key="3">
    <source>
        <dbReference type="EMBL" id="MFB9089445.1"/>
    </source>
</evidence>
<protein>
    <submittedName>
        <fullName evidence="3">T9SS sorting signal type C domain-containing protein</fullName>
    </submittedName>
</protein>
<dbReference type="CDD" id="cd00063">
    <property type="entry name" value="FN3"/>
    <property type="match status" value="1"/>
</dbReference>
<keyword evidence="4" id="KW-1185">Reference proteome</keyword>
<keyword evidence="1" id="KW-0732">Signal</keyword>
<reference evidence="3 4" key="1">
    <citation type="submission" date="2024-09" db="EMBL/GenBank/DDBJ databases">
        <authorList>
            <person name="Sun Q."/>
            <person name="Mori K."/>
        </authorList>
    </citation>
    <scope>NUCLEOTIDE SEQUENCE [LARGE SCALE GENOMIC DNA]</scope>
    <source>
        <strain evidence="3 4">CECT 8460</strain>
    </source>
</reference>
<dbReference type="InterPro" id="IPR013783">
    <property type="entry name" value="Ig-like_fold"/>
</dbReference>
<sequence>MKFRLLLVAFFVLVLNSVSSYGQVNIPSATPVTQNFDALGSSATATLPTGFVVNNNSTNYTTGTTATVLAYGTSGTGAVTGTSGAGIINWANGVTASATDRSLGFLTGSSLTSPRNIIIQIKNTGATNITDLAVAFDYEKYRTGTRAFNWTFTHGATGTAVNTSNASGDQAYAADAANGVVNPPTTISKTLNLTGLTIAPNGFYYLCWTLTGVGGATNGQGMGIDNLSLTATFAVSCAAPTLSATTSASAIATTSVTLNGDITAVGGGTNITTRGFQYATNAALTTPTTVNTTGTFGVATFNQSTGSVLTANTLYYYRAYAINDCASPQTGYSHTSSFPTFTTIHNAPTIGVGNGETASSFVANWTAPTGGSATYTYTIEVDDNSDFSSVVSTITGISSASISQTISGLASATTYYFRIKVVNAGGSSAWSATSAGVLTLSPAPEINVKQGVTSIAHNGSQTFATTAIGAFTDLVFTIENTGSANLTFTTPLSISGTDYTLIAPLASSPVAAAGTTTFTVRFTPTTTGTRIGSVTINGTNDTSEPTYIINFTATATPSNLSDIIANAGYVYNSNIAYATYQSATISNTTSGANGSIDLFKFDIRDGGGAADLDGLPTILSGITFNVTNIANIRTAALFNGNAMVNNVPTINTGAGTIAFAGLSGADVTASTGGSTGLTLRVTFLNAVTDNQQIQVTIANANVAAAGSNTSSTFAAFTSVVSSTTSDRNRIEVTADRLAFVTQPVNTAQNAAMATAPTVKASDIFGNIDLDYTTSIVITSTGAMTGEPITVSPTSGVSTFSGIVHTSSGTYTLEATSGSLTLATSNSFVISAFTFAAGDMRPKYATNLSFNGDWEYYDGSTWLTGGAYDNKAPQNTANTVNRVLIDKYVGGGGTTSKNYNCDFIIQSGGYLYIDANIASPTFTFIAAGKKAEVLSGGTLDISGDIKLNSTGNLIVRAGGDMILNQNSVNNVHPMWDGVELFEGGSTVTINDWGFTGAGSGSLINTSTAISSNANGYKFGNLVVDINPGFSWSIIGGGIGIINLCENDFDISNASSNYIHGATNRTGTNGFVVNGNMTIYDGPFSFGSSFTTDAFNHQFTVNGNFECGSNDDLKIHYIGAGTPTTLSGNVTFKGDVKIASTVTSFTNDGGSGTPARMTVNFDGGTLVSPKLIDIAPVAVAIPMTIKGTSVRKFATQDLTTNSVGSYTAPFTVETGGTLHFGWATNGTTPLVIKKTTVSAAGTNTFASQTGTTLIVTSLDGLQQLSATTGNVQYSSSNKTYNQTGVFWFVGVDNQVTGDVFTTGGTAKTIICELIDNTKKLTLSSATSITSPGLLNIKKGQFIESTTALLTGSDGGLTMEDGTLYQIPGLSSSSTDLIPRVVGLSNVYNLADNSTIELNGADGASAFDQYLRGTRSYKNLKFSTSGVKTISSAISSITGTITVANTAILDVEDKGMGGAGTNLTMTGTSEYRTAGAGVKPDASGTYALGTGTKVTFTSGSILVPILTLQQIRLAPNYYNIDVVGNNVGTNTLTSPVKIQAGGTFKVKATGIFKHSNTAGFNGSAVTAIDNTNSPTITLETGSTVEYAGANQTVTLFNSSYYTNLTISGTGTKSLQNATQTFVNEDLNVSGSILLVNTDEVITVRKGVKIATVVTTDVPDFQIKNNGQLIQIDDADANSGTDFQLIRNYTATNVDYVYWGAPTKSFAVSNLPNGFRYEWNPLFSNSNGTQGNWNAPSTTNMTAGRGYIARTFNGSATAITLPFTFRGRPNNGAFTTPISRGSYYGDGITTGLNYTVPSNPNPITVTRWDDNWNLVSNPYPSAINALTFLSASNNPDIEGFVYLWTHQQGPVSTVDPYYSDFILNYSSTVNYVLYNSLGVSSGPISFNGKIASGQGFFVLMSDGSTTTSAVNFNNSMRYTASTYAPYNNSQFFKTTSPAQETINEEEKHRIWLDIISAQGDSNRILIGYAENATNDKDRMYDAITGLGNSLKIVSYLNTENPQGFIIQGRGLPFNENDTVRLGVAIPSSGTYMIGIGALDGMFHGSQNIYIEDKLLNVIQSIKTHPYTFTSNAGQFENRFVLRYTDGSALDNPDFGTVDSSVVVATNHGEMTIKSHVENIQEVTVYDVLGRQLFFAKAINKTNFVTSTITMSQQTLIVKIKLENGVTISRKIIL</sequence>
<feature type="chain" id="PRO_5045415524" evidence="1">
    <location>
        <begin position="23"/>
        <end position="2169"/>
    </location>
</feature>
<evidence type="ECO:0000256" key="1">
    <source>
        <dbReference type="SAM" id="SignalP"/>
    </source>
</evidence>
<comment type="caution">
    <text evidence="3">The sequence shown here is derived from an EMBL/GenBank/DDBJ whole genome shotgun (WGS) entry which is preliminary data.</text>
</comment>
<organism evidence="3 4">
    <name type="scientific">Flavobacterium paronense</name>
    <dbReference type="NCBI Taxonomy" id="1392775"/>
    <lineage>
        <taxon>Bacteria</taxon>
        <taxon>Pseudomonadati</taxon>
        <taxon>Bacteroidota</taxon>
        <taxon>Flavobacteriia</taxon>
        <taxon>Flavobacteriales</taxon>
        <taxon>Flavobacteriaceae</taxon>
        <taxon>Flavobacterium</taxon>
    </lineage>
</organism>
<dbReference type="Proteomes" id="UP001589576">
    <property type="component" value="Unassembled WGS sequence"/>
</dbReference>
<dbReference type="Gene3D" id="2.60.40.10">
    <property type="entry name" value="Immunoglobulins"/>
    <property type="match status" value="2"/>
</dbReference>